<dbReference type="AlphaFoldDB" id="A0A383EJW1"/>
<dbReference type="EMBL" id="UINC01226038">
    <property type="protein sequence ID" value="SVE56348.1"/>
    <property type="molecule type" value="Genomic_DNA"/>
</dbReference>
<proteinExistence type="predicted"/>
<organism evidence="1">
    <name type="scientific">marine metagenome</name>
    <dbReference type="NCBI Taxonomy" id="408172"/>
    <lineage>
        <taxon>unclassified sequences</taxon>
        <taxon>metagenomes</taxon>
        <taxon>ecological metagenomes</taxon>
    </lineage>
</organism>
<sequence length="64" mass="7458">MYNMLNYAIKLYIIHFPYNQAYGVYAMDISDAWDTLSKNEPWVAVKNINFIEEHGCAGPFDTIH</sequence>
<reference evidence="1" key="1">
    <citation type="submission" date="2018-05" db="EMBL/GenBank/DDBJ databases">
        <authorList>
            <person name="Lanie J.A."/>
            <person name="Ng W.-L."/>
            <person name="Kazmierczak K.M."/>
            <person name="Andrzejewski T.M."/>
            <person name="Davidsen T.M."/>
            <person name="Wayne K.J."/>
            <person name="Tettelin H."/>
            <person name="Glass J.I."/>
            <person name="Rusch D."/>
            <person name="Podicherti R."/>
            <person name="Tsui H.-C.T."/>
            <person name="Winkler M.E."/>
        </authorList>
    </citation>
    <scope>NUCLEOTIDE SEQUENCE</scope>
</reference>
<name>A0A383EJW1_9ZZZZ</name>
<evidence type="ECO:0000313" key="1">
    <source>
        <dbReference type="EMBL" id="SVE56348.1"/>
    </source>
</evidence>
<protein>
    <submittedName>
        <fullName evidence="1">Uncharacterized protein</fullName>
    </submittedName>
</protein>
<gene>
    <name evidence="1" type="ORF">METZ01_LOCUS509202</name>
</gene>
<accession>A0A383EJW1</accession>